<gene>
    <name evidence="2" type="ORF">BL253_07945</name>
</gene>
<dbReference type="Proteomes" id="UP000188929">
    <property type="component" value="Unassembled WGS sequence"/>
</dbReference>
<evidence type="ECO:0000313" key="2">
    <source>
        <dbReference type="EMBL" id="ONH31606.1"/>
    </source>
</evidence>
<proteinExistence type="predicted"/>
<dbReference type="EMBL" id="MOMC01000015">
    <property type="protein sequence ID" value="ONH31606.1"/>
    <property type="molecule type" value="Genomic_DNA"/>
</dbReference>
<name>A0A1V2IGL7_9ACTN</name>
<dbReference type="PANTHER" id="PTHR35525:SF3">
    <property type="entry name" value="BLL6575 PROTEIN"/>
    <property type="match status" value="1"/>
</dbReference>
<reference evidence="3" key="1">
    <citation type="submission" date="2016-10" db="EMBL/GenBank/DDBJ databases">
        <title>Frankia sp. NRRL B-16386 Genome sequencing.</title>
        <authorList>
            <person name="Ghodhbane-Gtari F."/>
            <person name="Swanson E."/>
            <person name="Gueddou A."/>
            <person name="Hezbri K."/>
            <person name="Ktari K."/>
            <person name="Nouioui I."/>
            <person name="Morris K."/>
            <person name="Simpson S."/>
            <person name="Abebe-Akele F."/>
            <person name="Thomas K."/>
            <person name="Gtari M."/>
            <person name="Tisa L.S."/>
        </authorList>
    </citation>
    <scope>NUCLEOTIDE SEQUENCE [LARGE SCALE GENOMIC DNA]</scope>
    <source>
        <strain evidence="3">NRRL B-16386</strain>
    </source>
</reference>
<dbReference type="InterPro" id="IPR021005">
    <property type="entry name" value="Znf_CGNR"/>
</dbReference>
<dbReference type="OrthoDB" id="3531194at2"/>
<evidence type="ECO:0000259" key="1">
    <source>
        <dbReference type="Pfam" id="PF11706"/>
    </source>
</evidence>
<sequence>MNFSSHTDAVVGIAVALVNLLTEGERRGRAYLPPAGTERIAQLNTLFEGRSQAVTTEAEADEFAGVAVGLRAVFTAIAARNIDAAARQVNGMLKATGAHPSLQRHDGQAWHIHFHAADERSLADNWAAGYATALAIVVGGEHVDRLGVCTAAHCDRVYVDTSRNGSKRFCSTACQNRIKAAAFREARREAAAGE</sequence>
<dbReference type="SUPFAM" id="SSF160904">
    <property type="entry name" value="Jann2411-like"/>
    <property type="match status" value="1"/>
</dbReference>
<evidence type="ECO:0000313" key="3">
    <source>
        <dbReference type="Proteomes" id="UP000188929"/>
    </source>
</evidence>
<organism evidence="2 3">
    <name type="scientific">Pseudofrankia asymbiotica</name>
    <dbReference type="NCBI Taxonomy" id="1834516"/>
    <lineage>
        <taxon>Bacteria</taxon>
        <taxon>Bacillati</taxon>
        <taxon>Actinomycetota</taxon>
        <taxon>Actinomycetes</taxon>
        <taxon>Frankiales</taxon>
        <taxon>Frankiaceae</taxon>
        <taxon>Pseudofrankia</taxon>
    </lineage>
</organism>
<dbReference type="InterPro" id="IPR023286">
    <property type="entry name" value="ABATE_dom_sf"/>
</dbReference>
<dbReference type="STRING" id="1834516.BL253_07945"/>
<protein>
    <recommendedName>
        <fullName evidence="1">Zinc finger CGNR domain-containing protein</fullName>
    </recommendedName>
</protein>
<accession>A0A1V2IGL7</accession>
<dbReference type="InterPro" id="IPR010852">
    <property type="entry name" value="ABATE"/>
</dbReference>
<feature type="domain" description="Zinc finger CGNR" evidence="1">
    <location>
        <begin position="145"/>
        <end position="185"/>
    </location>
</feature>
<dbReference type="Gene3D" id="1.10.3300.10">
    <property type="entry name" value="Jann2411-like domain"/>
    <property type="match status" value="1"/>
</dbReference>
<dbReference type="PANTHER" id="PTHR35525">
    <property type="entry name" value="BLL6575 PROTEIN"/>
    <property type="match status" value="1"/>
</dbReference>
<dbReference type="AlphaFoldDB" id="A0A1V2IGL7"/>
<keyword evidence="3" id="KW-1185">Reference proteome</keyword>
<dbReference type="Pfam" id="PF11706">
    <property type="entry name" value="zf-CGNR"/>
    <property type="match status" value="1"/>
</dbReference>
<comment type="caution">
    <text evidence="2">The sequence shown here is derived from an EMBL/GenBank/DDBJ whole genome shotgun (WGS) entry which is preliminary data.</text>
</comment>